<dbReference type="Proteomes" id="UP000242180">
    <property type="component" value="Unassembled WGS sequence"/>
</dbReference>
<sequence length="141" mass="15442">MEKKQAQAPPPSFNVKQPPVDYSGPPPIHAQPPPAPPPSSSEYPGVAGATPREQQGVEGYDAYGQPIRPPFMNARYDAERSLGPSCSASGGGYHELRMHYTNTSLLFAILIFPYLCGWRGRRKCECKRCGQSFPNIVLPEP</sequence>
<keyword evidence="2" id="KW-0472">Membrane</keyword>
<reference evidence="3 4" key="1">
    <citation type="submission" date="2016-07" db="EMBL/GenBank/DDBJ databases">
        <title>Pervasive Adenine N6-methylation of Active Genes in Fungi.</title>
        <authorList>
            <consortium name="DOE Joint Genome Institute"/>
            <person name="Mondo S.J."/>
            <person name="Dannebaum R.O."/>
            <person name="Kuo R.C."/>
            <person name="Labutti K."/>
            <person name="Haridas S."/>
            <person name="Kuo A."/>
            <person name="Salamov A."/>
            <person name="Ahrendt S.R."/>
            <person name="Lipzen A."/>
            <person name="Sullivan W."/>
            <person name="Andreopoulos W.B."/>
            <person name="Clum A."/>
            <person name="Lindquist E."/>
            <person name="Daum C."/>
            <person name="Ramamoorthy G.K."/>
            <person name="Gryganskyi A."/>
            <person name="Culley D."/>
            <person name="Magnuson J.K."/>
            <person name="James T.Y."/>
            <person name="O'Malley M.A."/>
            <person name="Stajich J.E."/>
            <person name="Spatafora J.W."/>
            <person name="Visel A."/>
            <person name="Grigoriev I.V."/>
        </authorList>
    </citation>
    <scope>NUCLEOTIDE SEQUENCE [LARGE SCALE GENOMIC DNA]</scope>
    <source>
        <strain evidence="3 4">NRRL 2496</strain>
    </source>
</reference>
<keyword evidence="4" id="KW-1185">Reference proteome</keyword>
<organism evidence="3 4">
    <name type="scientific">Syncephalastrum racemosum</name>
    <name type="common">Filamentous fungus</name>
    <dbReference type="NCBI Taxonomy" id="13706"/>
    <lineage>
        <taxon>Eukaryota</taxon>
        <taxon>Fungi</taxon>
        <taxon>Fungi incertae sedis</taxon>
        <taxon>Mucoromycota</taxon>
        <taxon>Mucoromycotina</taxon>
        <taxon>Mucoromycetes</taxon>
        <taxon>Mucorales</taxon>
        <taxon>Syncephalastraceae</taxon>
        <taxon>Syncephalastrum</taxon>
    </lineage>
</organism>
<name>A0A1X2H8Y2_SYNRA</name>
<accession>A0A1X2H8Y2</accession>
<keyword evidence="2" id="KW-1133">Transmembrane helix</keyword>
<keyword evidence="2" id="KW-0812">Transmembrane</keyword>
<feature type="region of interest" description="Disordered" evidence="1">
    <location>
        <begin position="1"/>
        <end position="64"/>
    </location>
</feature>
<dbReference type="EMBL" id="MCGN01000007">
    <property type="protein sequence ID" value="ORY95005.1"/>
    <property type="molecule type" value="Genomic_DNA"/>
</dbReference>
<evidence type="ECO:0000313" key="3">
    <source>
        <dbReference type="EMBL" id="ORY95005.1"/>
    </source>
</evidence>
<feature type="transmembrane region" description="Helical" evidence="2">
    <location>
        <begin position="99"/>
        <end position="118"/>
    </location>
</feature>
<dbReference type="InParanoid" id="A0A1X2H8Y2"/>
<dbReference type="OrthoDB" id="2273117at2759"/>
<proteinExistence type="predicted"/>
<feature type="compositionally biased region" description="Pro residues" evidence="1">
    <location>
        <begin position="24"/>
        <end position="39"/>
    </location>
</feature>
<dbReference type="AlphaFoldDB" id="A0A1X2H8Y2"/>
<gene>
    <name evidence="3" type="ORF">BCR43DRAFT_494969</name>
</gene>
<evidence type="ECO:0000256" key="1">
    <source>
        <dbReference type="SAM" id="MobiDB-lite"/>
    </source>
</evidence>
<protein>
    <submittedName>
        <fullName evidence="3">Uncharacterized protein</fullName>
    </submittedName>
</protein>
<comment type="caution">
    <text evidence="3">The sequence shown here is derived from an EMBL/GenBank/DDBJ whole genome shotgun (WGS) entry which is preliminary data.</text>
</comment>
<evidence type="ECO:0000313" key="4">
    <source>
        <dbReference type="Proteomes" id="UP000242180"/>
    </source>
</evidence>
<evidence type="ECO:0000256" key="2">
    <source>
        <dbReference type="SAM" id="Phobius"/>
    </source>
</evidence>
<dbReference type="OMA" id="RMHLTTS"/>